<protein>
    <submittedName>
        <fullName evidence="1">Uncharacterized protein</fullName>
    </submittedName>
</protein>
<proteinExistence type="predicted"/>
<reference evidence="1" key="2">
    <citation type="journal article" date="2015" name="Fish Shellfish Immunol.">
        <title>Early steps in the European eel (Anguilla anguilla)-Vibrio vulnificus interaction in the gills: Role of the RtxA13 toxin.</title>
        <authorList>
            <person name="Callol A."/>
            <person name="Pajuelo D."/>
            <person name="Ebbesson L."/>
            <person name="Teles M."/>
            <person name="MacKenzie S."/>
            <person name="Amaro C."/>
        </authorList>
    </citation>
    <scope>NUCLEOTIDE SEQUENCE</scope>
</reference>
<name>A0A0E9XT27_ANGAN</name>
<dbReference type="EMBL" id="GBXM01002690">
    <property type="protein sequence ID" value="JAI05888.1"/>
    <property type="molecule type" value="Transcribed_RNA"/>
</dbReference>
<sequence length="23" mass="2403">MGGGVCEDLPGLCLPFARVLHCD</sequence>
<organism evidence="1">
    <name type="scientific">Anguilla anguilla</name>
    <name type="common">European freshwater eel</name>
    <name type="synonym">Muraena anguilla</name>
    <dbReference type="NCBI Taxonomy" id="7936"/>
    <lineage>
        <taxon>Eukaryota</taxon>
        <taxon>Metazoa</taxon>
        <taxon>Chordata</taxon>
        <taxon>Craniata</taxon>
        <taxon>Vertebrata</taxon>
        <taxon>Euteleostomi</taxon>
        <taxon>Actinopterygii</taxon>
        <taxon>Neopterygii</taxon>
        <taxon>Teleostei</taxon>
        <taxon>Anguilliformes</taxon>
        <taxon>Anguillidae</taxon>
        <taxon>Anguilla</taxon>
    </lineage>
</organism>
<reference evidence="1" key="1">
    <citation type="submission" date="2014-11" db="EMBL/GenBank/DDBJ databases">
        <authorList>
            <person name="Amaro Gonzalez C."/>
        </authorList>
    </citation>
    <scope>NUCLEOTIDE SEQUENCE</scope>
</reference>
<dbReference type="AlphaFoldDB" id="A0A0E9XT27"/>
<accession>A0A0E9XT27</accession>
<evidence type="ECO:0000313" key="1">
    <source>
        <dbReference type="EMBL" id="JAI05888.1"/>
    </source>
</evidence>